<name>A0A6M5YTY8_9BACT</name>
<dbReference type="EMBL" id="CP053452">
    <property type="protein sequence ID" value="QJW97349.1"/>
    <property type="molecule type" value="Genomic_DNA"/>
</dbReference>
<accession>A0A6M5YTY8</accession>
<evidence type="ECO:0000313" key="2">
    <source>
        <dbReference type="Proteomes" id="UP000503447"/>
    </source>
</evidence>
<dbReference type="Proteomes" id="UP000503447">
    <property type="component" value="Chromosome"/>
</dbReference>
<evidence type="ECO:0000313" key="1">
    <source>
        <dbReference type="EMBL" id="QJW97349.1"/>
    </source>
</evidence>
<reference evidence="2" key="1">
    <citation type="submission" date="2020-05" db="EMBL/GenBank/DDBJ databases">
        <title>Frigoriglobus tundricola gen. nov., sp. nov., a psychrotolerant cellulolytic planctomycete of the family Gemmataceae with two divergent copies of 16S rRNA gene.</title>
        <authorList>
            <person name="Kulichevskaya I.S."/>
            <person name="Ivanova A.A."/>
            <person name="Naumoff D.G."/>
            <person name="Beletsky A.V."/>
            <person name="Rijpstra W.I.C."/>
            <person name="Sinninghe Damste J.S."/>
            <person name="Mardanov A.V."/>
            <person name="Ravin N.V."/>
            <person name="Dedysh S.N."/>
        </authorList>
    </citation>
    <scope>NUCLEOTIDE SEQUENCE [LARGE SCALE GENOMIC DNA]</scope>
    <source>
        <strain evidence="2">PL17</strain>
    </source>
</reference>
<protein>
    <submittedName>
        <fullName evidence="1">Uncharacterized protein</fullName>
    </submittedName>
</protein>
<gene>
    <name evidence="1" type="ORF">FTUN_4920</name>
</gene>
<proteinExistence type="predicted"/>
<dbReference type="RefSeq" id="WP_171472734.1">
    <property type="nucleotide sequence ID" value="NZ_CP053452.2"/>
</dbReference>
<keyword evidence="2" id="KW-1185">Reference proteome</keyword>
<sequence>MAISSTNITSLLKQLSQDLHDVTAARHAPGIDPGVFSQHQKHAQFLIGQLTSGLQTALMDAESTWSTWVQALRPMFASLSSELNFLLNQDEGACDYDGGCIPSTRAQCNGLPNSVFRSGGTCT</sequence>
<dbReference type="KEGG" id="ftj:FTUN_4920"/>
<dbReference type="AlphaFoldDB" id="A0A6M5YTY8"/>
<organism evidence="1 2">
    <name type="scientific">Frigoriglobus tundricola</name>
    <dbReference type="NCBI Taxonomy" id="2774151"/>
    <lineage>
        <taxon>Bacteria</taxon>
        <taxon>Pseudomonadati</taxon>
        <taxon>Planctomycetota</taxon>
        <taxon>Planctomycetia</taxon>
        <taxon>Gemmatales</taxon>
        <taxon>Gemmataceae</taxon>
        <taxon>Frigoriglobus</taxon>
    </lineage>
</organism>